<dbReference type="Proteomes" id="UP001243286">
    <property type="component" value="Unassembled WGS sequence"/>
</dbReference>
<evidence type="ECO:0000259" key="1">
    <source>
        <dbReference type="Pfam" id="PF09992"/>
    </source>
</evidence>
<feature type="domain" description="Phosphodiester glycosidase" evidence="1">
    <location>
        <begin position="232"/>
        <end position="398"/>
    </location>
</feature>
<keyword evidence="2" id="KW-0326">Glycosidase</keyword>
<dbReference type="InterPro" id="IPR018711">
    <property type="entry name" value="NAGPA"/>
</dbReference>
<comment type="caution">
    <text evidence="2">The sequence shown here is derived from an EMBL/GenBank/DDBJ whole genome shotgun (WGS) entry which is preliminary data.</text>
</comment>
<dbReference type="Gene3D" id="2.60.120.430">
    <property type="entry name" value="Galactose-binding lectin"/>
    <property type="match status" value="1"/>
</dbReference>
<name>A0ABT6QYS3_9BACL</name>
<dbReference type="EMBL" id="JASBQV010000001">
    <property type="protein sequence ID" value="MDI3233682.1"/>
    <property type="molecule type" value="Genomic_DNA"/>
</dbReference>
<proteinExistence type="predicted"/>
<keyword evidence="2" id="KW-0378">Hydrolase</keyword>
<evidence type="ECO:0000313" key="3">
    <source>
        <dbReference type="Proteomes" id="UP001243286"/>
    </source>
</evidence>
<reference evidence="2 3" key="1">
    <citation type="submission" date="2023-04" db="EMBL/GenBank/DDBJ databases">
        <title>Antarctic isolates genomes.</title>
        <authorList>
            <person name="Dimov S.G."/>
        </authorList>
    </citation>
    <scope>NUCLEOTIDE SEQUENCE [LARGE SCALE GENOMIC DNA]</scope>
    <source>
        <strain evidence="2 3">AL19</strain>
    </source>
</reference>
<gene>
    <name evidence="2" type="ORF">QK289_01590</name>
</gene>
<protein>
    <submittedName>
        <fullName evidence="2">Phosphodiester glycosidase family protein</fullName>
    </submittedName>
</protein>
<keyword evidence="3" id="KW-1185">Reference proteome</keyword>
<organism evidence="2 3">
    <name type="scientific">Exiguobacterium antarcticum</name>
    <dbReference type="NCBI Taxonomy" id="132920"/>
    <lineage>
        <taxon>Bacteria</taxon>
        <taxon>Bacillati</taxon>
        <taxon>Bacillota</taxon>
        <taxon>Bacilli</taxon>
        <taxon>Bacillales</taxon>
        <taxon>Bacillales Family XII. Incertae Sedis</taxon>
        <taxon>Exiguobacterium</taxon>
    </lineage>
</organism>
<accession>A0ABT6QYS3</accession>
<sequence length="732" mass="80300">MKTKLCIFILLLGVTIQQEKTHAETISRGVDYTTKQENTSGIPQTIQQITVAPGLGNRFATMKGRDHVLATESLPSQVSRSTASGNRVVAAINADMYKVASGLPIGLQIQQNAVLVSHSVKESALKFPSFVINGQGKPEIGSYGVVGTLKSSARSLTIHSVNRNENLENRTNIFTNAHHVSKKINLVGLSDAMKKEVAIVTMKGSSVRAFKLGQRYSWTVDRAETTFRSNISIPADGVVLVAFGKQKKPLLDLVKEKHVTTQFNLIQMSNLQVRNDIEEAVSGYNWLVKEGIGLDLNALSENHDRFLMIVRKARTLIGVTADQTVHIVTVDQGRTTSKGFTMLEAVARMKQLGAVSALAFDGGGSTEMVVRRAGEFPVRTVNVPADGRSRSITNSLIVSTRYVPEKKVAYMIIPEQPELYVGETRQLTIKLTDRNSQPIDVNQKKIILSGTGVSGMTVKAPLQPGKWTGQLAVDQIKRSVTINITNRLSGMTFNGGKPLLLKVGQKVRLTSDGWLNDRKVTIPLNEKKYQLKQPISTISNDVLTAKKPGKTVLTLSAGGQMVSLPITVTAPTTSTNQSTVIDSFESGVYLSKSPYVSSYSTMLSTEQKSAGRSALKLTYNYSGWSKQNGAMYITNAKWKITSPATRLSLDVYGDQKAPWLRAQLKDAGGRSHTVDFVKRVDWTGFKTVQAKLDPTWPAPIQIQSLYFVETDVKKKGTVQKSKVYLDQLKAWR</sequence>
<dbReference type="PANTHER" id="PTHR40446">
    <property type="entry name" value="N-ACETYLGLUCOSAMINE-1-PHOSPHODIESTER ALPHA-N-ACETYLGLUCOSAMINIDASE"/>
    <property type="match status" value="1"/>
</dbReference>
<dbReference type="GO" id="GO:0016798">
    <property type="term" value="F:hydrolase activity, acting on glycosyl bonds"/>
    <property type="evidence" value="ECO:0007669"/>
    <property type="project" value="UniProtKB-KW"/>
</dbReference>
<dbReference type="PANTHER" id="PTHR40446:SF2">
    <property type="entry name" value="N-ACETYLGLUCOSAMINE-1-PHOSPHODIESTER ALPHA-N-ACETYLGLUCOSAMINIDASE"/>
    <property type="match status" value="1"/>
</dbReference>
<dbReference type="Pfam" id="PF09992">
    <property type="entry name" value="NAGPA"/>
    <property type="match status" value="1"/>
</dbReference>
<dbReference type="RefSeq" id="WP_282353881.1">
    <property type="nucleotide sequence ID" value="NZ_JASBQV010000001.1"/>
</dbReference>
<evidence type="ECO:0000313" key="2">
    <source>
        <dbReference type="EMBL" id="MDI3233682.1"/>
    </source>
</evidence>